<evidence type="ECO:0000256" key="2">
    <source>
        <dbReference type="ARBA" id="ARBA00022679"/>
    </source>
</evidence>
<dbReference type="EMBL" id="BSRI01000002">
    <property type="protein sequence ID" value="GLV57372.1"/>
    <property type="molecule type" value="Genomic_DNA"/>
</dbReference>
<feature type="domain" description="DNA methylase adenine-specific" evidence="4">
    <location>
        <begin position="10"/>
        <end position="233"/>
    </location>
</feature>
<keyword evidence="1" id="KW-0489">Methyltransferase</keyword>
<dbReference type="Pfam" id="PF02384">
    <property type="entry name" value="N6_Mtase"/>
    <property type="match status" value="1"/>
</dbReference>
<organism evidence="6 7">
    <name type="scientific">Dictyobacter halimunensis</name>
    <dbReference type="NCBI Taxonomy" id="3026934"/>
    <lineage>
        <taxon>Bacteria</taxon>
        <taxon>Bacillati</taxon>
        <taxon>Chloroflexota</taxon>
        <taxon>Ktedonobacteria</taxon>
        <taxon>Ktedonobacterales</taxon>
        <taxon>Dictyobacteraceae</taxon>
        <taxon>Dictyobacter</taxon>
    </lineage>
</organism>
<name>A0ABQ6FT01_9CHLR</name>
<dbReference type="InterPro" id="IPR025931">
    <property type="entry name" value="TaqI_C"/>
</dbReference>
<accession>A0ABQ6FT01</accession>
<dbReference type="RefSeq" id="WP_338253294.1">
    <property type="nucleotide sequence ID" value="NZ_BSRI01000002.1"/>
</dbReference>
<dbReference type="Proteomes" id="UP001344906">
    <property type="component" value="Unassembled WGS sequence"/>
</dbReference>
<proteinExistence type="predicted"/>
<dbReference type="CDD" id="cd02440">
    <property type="entry name" value="AdoMet_MTases"/>
    <property type="match status" value="1"/>
</dbReference>
<evidence type="ECO:0000313" key="6">
    <source>
        <dbReference type="EMBL" id="GLV57372.1"/>
    </source>
</evidence>
<dbReference type="InterPro" id="IPR023135">
    <property type="entry name" value="N6_DNA_MeTrfase_TaqI_C"/>
</dbReference>
<dbReference type="InterPro" id="IPR050953">
    <property type="entry name" value="N4_N6_ade-DNA_methylase"/>
</dbReference>
<evidence type="ECO:0000259" key="4">
    <source>
        <dbReference type="Pfam" id="PF02384"/>
    </source>
</evidence>
<comment type="caution">
    <text evidence="6">The sequence shown here is derived from an EMBL/GenBank/DDBJ whole genome shotgun (WGS) entry which is preliminary data.</text>
</comment>
<evidence type="ECO:0000313" key="7">
    <source>
        <dbReference type="Proteomes" id="UP001344906"/>
    </source>
</evidence>
<dbReference type="InterPro" id="IPR003356">
    <property type="entry name" value="DNA_methylase_A-5"/>
</dbReference>
<protein>
    <recommendedName>
        <fullName evidence="8">Site-specific DNA-methyltransferase (adenine-specific)</fullName>
    </recommendedName>
</protein>
<reference evidence="6 7" key="1">
    <citation type="submission" date="2023-02" db="EMBL/GenBank/DDBJ databases">
        <title>Dictyobacter halimunensis sp. nov., a new member of the class Ktedonobacteria from forest soil in a geothermal area.</title>
        <authorList>
            <person name="Rachmania M.K."/>
            <person name="Ningsih F."/>
            <person name="Sakai Y."/>
            <person name="Yabe S."/>
            <person name="Yokota A."/>
            <person name="Sjamsuridzal W."/>
        </authorList>
    </citation>
    <scope>NUCLEOTIDE SEQUENCE [LARGE SCALE GENOMIC DNA]</scope>
    <source>
        <strain evidence="6 7">S3.2.2.5</strain>
    </source>
</reference>
<dbReference type="PANTHER" id="PTHR33841">
    <property type="entry name" value="DNA METHYLTRANSFERASE YEEA-RELATED"/>
    <property type="match status" value="1"/>
</dbReference>
<dbReference type="Pfam" id="PF12950">
    <property type="entry name" value="TaqI_C"/>
    <property type="match status" value="1"/>
</dbReference>
<feature type="domain" description="TaqI-like C-terminal specificity" evidence="5">
    <location>
        <begin position="366"/>
        <end position="485"/>
    </location>
</feature>
<dbReference type="Gene3D" id="3.40.50.150">
    <property type="entry name" value="Vaccinia Virus protein VP39"/>
    <property type="match status" value="1"/>
</dbReference>
<dbReference type="Gene3D" id="3.90.220.10">
    <property type="entry name" value="Adenine-n6-DNA-methyltransferase Taqi, Chain A, domain 2"/>
    <property type="match status" value="1"/>
</dbReference>
<keyword evidence="7" id="KW-1185">Reference proteome</keyword>
<evidence type="ECO:0008006" key="8">
    <source>
        <dbReference type="Google" id="ProtNLM"/>
    </source>
</evidence>
<keyword evidence="2" id="KW-0808">Transferase</keyword>
<sequence length="561" mass="63388">MTQQHDLLHWYEASLPQRERKLRGHFSTPPRLVEQVLDACGYTSDVDLSGIRVLDPACGSGNFLAAASRRLLSYGREAGVSARVSARYLHHNIWGFDPDPIACMLAELQLHETFKDNYPRSRALRHLHIHQADGLAFPWQQRGHVDLFLANPPYLAAKNNDLSGYRSTHQRGQADSYLLFLNLALQIVRPGGWIGLVLPDPVLARSNATLERQRLLTETTIHHIWHLADVFAAYVGAVVIVAQKTPPPIHHQISWKRERWIDTAARAANKDNLPLQVMTTVSQQQLGQQPGAELRYLLSTIKGTIIERLQHQLHMQIDPQAPRTLACLGEYVVIRRGEELGKDSALLKGSAPHPDDLKWYPVLRGGIDIHPYAIPAATCWIAREQVLKPLHRYLAPKILLVKSAGRLQATLDVQGHVVLQTLYMLQPVVNPNPTIQTAFSEEDELYFLMALLNSRILQDYLYALHTAYKWVQPQIEQHVLAQLPIPAQAAYEEKEQIIARARLLMHACSKSSSVVELKAQSYELYEEQERAICALYEIALQQRQVSDPPRDVIDEGVSLYG</sequence>
<evidence type="ECO:0000256" key="1">
    <source>
        <dbReference type="ARBA" id="ARBA00022603"/>
    </source>
</evidence>
<evidence type="ECO:0000256" key="3">
    <source>
        <dbReference type="ARBA" id="ARBA00022691"/>
    </source>
</evidence>
<keyword evidence="3" id="KW-0949">S-adenosyl-L-methionine</keyword>
<dbReference type="SUPFAM" id="SSF53335">
    <property type="entry name" value="S-adenosyl-L-methionine-dependent methyltransferases"/>
    <property type="match status" value="1"/>
</dbReference>
<dbReference type="InterPro" id="IPR029063">
    <property type="entry name" value="SAM-dependent_MTases_sf"/>
</dbReference>
<dbReference type="PANTHER" id="PTHR33841:SF5">
    <property type="entry name" value="DNA METHYLASE (MODIFICATION METHYLASE) (METHYLTRANSFERASE)-RELATED"/>
    <property type="match status" value="1"/>
</dbReference>
<gene>
    <name evidence="6" type="ORF">KDH_42080</name>
</gene>
<dbReference type="PRINTS" id="PR00507">
    <property type="entry name" value="N12N6MTFRASE"/>
</dbReference>
<evidence type="ECO:0000259" key="5">
    <source>
        <dbReference type="Pfam" id="PF12950"/>
    </source>
</evidence>